<dbReference type="Proteomes" id="UP000663831">
    <property type="component" value="Unassembled WGS sequence"/>
</dbReference>
<feature type="signal peptide" evidence="2">
    <location>
        <begin position="1"/>
        <end position="22"/>
    </location>
</feature>
<dbReference type="OrthoDB" id="3267335at2759"/>
<proteinExistence type="predicted"/>
<feature type="chain" id="PRO_5034914157" evidence="2">
    <location>
        <begin position="23"/>
        <end position="310"/>
    </location>
</feature>
<evidence type="ECO:0000313" key="4">
    <source>
        <dbReference type="Proteomes" id="UP000663831"/>
    </source>
</evidence>
<feature type="region of interest" description="Disordered" evidence="1">
    <location>
        <begin position="160"/>
        <end position="183"/>
    </location>
</feature>
<evidence type="ECO:0000256" key="2">
    <source>
        <dbReference type="SAM" id="SignalP"/>
    </source>
</evidence>
<accession>A0A8H3C916</accession>
<dbReference type="EMBL" id="CAJMWV010003038">
    <property type="protein sequence ID" value="CAE6474839.1"/>
    <property type="molecule type" value="Genomic_DNA"/>
</dbReference>
<comment type="caution">
    <text evidence="3">The sequence shown here is derived from an EMBL/GenBank/DDBJ whole genome shotgun (WGS) entry which is preliminary data.</text>
</comment>
<reference evidence="3" key="1">
    <citation type="submission" date="2021-01" db="EMBL/GenBank/DDBJ databases">
        <authorList>
            <person name="Kaushik A."/>
        </authorList>
    </citation>
    <scope>NUCLEOTIDE SEQUENCE</scope>
    <source>
        <strain evidence="3">AG3-1AP</strain>
    </source>
</reference>
<gene>
    <name evidence="3" type="ORF">RDB_LOCUS91053</name>
</gene>
<name>A0A8H3C916_9AGAM</name>
<keyword evidence="2" id="KW-0732">Signal</keyword>
<organism evidence="3 4">
    <name type="scientific">Rhizoctonia solani</name>
    <dbReference type="NCBI Taxonomy" id="456999"/>
    <lineage>
        <taxon>Eukaryota</taxon>
        <taxon>Fungi</taxon>
        <taxon>Dikarya</taxon>
        <taxon>Basidiomycota</taxon>
        <taxon>Agaricomycotina</taxon>
        <taxon>Agaricomycetes</taxon>
        <taxon>Cantharellales</taxon>
        <taxon>Ceratobasidiaceae</taxon>
        <taxon>Rhizoctonia</taxon>
    </lineage>
</organism>
<dbReference type="AlphaFoldDB" id="A0A8H3C916"/>
<protein>
    <submittedName>
        <fullName evidence="3">Uncharacterized protein</fullName>
    </submittedName>
</protein>
<evidence type="ECO:0000313" key="3">
    <source>
        <dbReference type="EMBL" id="CAE6474839.1"/>
    </source>
</evidence>
<evidence type="ECO:0000256" key="1">
    <source>
        <dbReference type="SAM" id="MobiDB-lite"/>
    </source>
</evidence>
<sequence length="310" mass="33213">MLRLSFWMTFSIFWTNLISASAQLVNGQFYTSGLAISNVPAPGSQYSVGGTISVSVDVSGNGKLPTSASVPGSTLPTSFISLNIFLVSSQTKINITVTSGAQFLEGEPGSTVKHLDFLVPSCLRTGDYNYTYYEVSRINKVTYFSITPIPIFILNNQSKDESCEGSTEPEAQPQPSSPPPEQPFLGAGFSLTTGFSRLIAPTNTFPGTQNTVTVTLTKTVVSTISTSITQTQTLTGDGSVRTVTTQVRFVFNGIVATYDLIIVSFLPFCQPQLPLSSQQQLRAPSFRLILATGGFRVYSSLSSQEAPGSC</sequence>